<dbReference type="NCBIfam" id="TIGR04267">
    <property type="entry name" value="mod_HExxH"/>
    <property type="match status" value="1"/>
</dbReference>
<dbReference type="InterPro" id="IPR026337">
    <property type="entry name" value="AKG_HExxH"/>
</dbReference>
<dbReference type="AlphaFoldDB" id="A0A5M3WS60"/>
<comment type="caution">
    <text evidence="1">The sequence shown here is derived from an EMBL/GenBank/DDBJ whole genome shotgun (WGS) entry which is preliminary data.</text>
</comment>
<dbReference type="EMBL" id="BLAE01000035">
    <property type="protein sequence ID" value="GES12217.1"/>
    <property type="molecule type" value="Genomic_DNA"/>
</dbReference>
<dbReference type="RefSeq" id="WP_155357542.1">
    <property type="nucleotide sequence ID" value="NZ_BAAAHL010000012.1"/>
</dbReference>
<keyword evidence="2" id="KW-1185">Reference proteome</keyword>
<protein>
    <submittedName>
        <fullName evidence="1">HEXXH motif domain-containing protein</fullName>
    </submittedName>
</protein>
<reference evidence="1 2" key="1">
    <citation type="submission" date="2019-10" db="EMBL/GenBank/DDBJ databases">
        <title>Whole genome shotgun sequence of Acrocarpospora macrocephala NBRC 16266.</title>
        <authorList>
            <person name="Ichikawa N."/>
            <person name="Kimura A."/>
            <person name="Kitahashi Y."/>
            <person name="Komaki H."/>
            <person name="Oguchi A."/>
        </authorList>
    </citation>
    <scope>NUCLEOTIDE SEQUENCE [LARGE SCALE GENOMIC DNA]</scope>
    <source>
        <strain evidence="1 2">NBRC 16266</strain>
    </source>
</reference>
<organism evidence="1 2">
    <name type="scientific">Acrocarpospora macrocephala</name>
    <dbReference type="NCBI Taxonomy" id="150177"/>
    <lineage>
        <taxon>Bacteria</taxon>
        <taxon>Bacillati</taxon>
        <taxon>Actinomycetota</taxon>
        <taxon>Actinomycetes</taxon>
        <taxon>Streptosporangiales</taxon>
        <taxon>Streptosporangiaceae</taxon>
        <taxon>Acrocarpospora</taxon>
    </lineage>
</organism>
<dbReference type="Proteomes" id="UP000331127">
    <property type="component" value="Unassembled WGS sequence"/>
</dbReference>
<evidence type="ECO:0000313" key="1">
    <source>
        <dbReference type="EMBL" id="GES12217.1"/>
    </source>
</evidence>
<proteinExistence type="predicted"/>
<evidence type="ECO:0000313" key="2">
    <source>
        <dbReference type="Proteomes" id="UP000331127"/>
    </source>
</evidence>
<gene>
    <name evidence="1" type="ORF">Amac_058140</name>
</gene>
<dbReference type="OrthoDB" id="796761at2"/>
<accession>A0A5M3WS60</accession>
<sequence>MTRPYTVPGDVFSELATGAGGRRAMQFLAKAERSKHLLLVRNVVVTAERMGHERAWELAEAYDLLANLQKDAPEAVEAVLTYPSVGTWAIRMLLRVLPSKTGGPLSFAYLPGLALAAAIRAGATTTLEVTVPNGRLVLPSLGVARVYGVPRRTTTRVTVSTHADGAQLWSGGMSASVPGNPEHYAEGWMGLRRLSTTHRNETFHVLLDDIDPFRLPEGWPAARQRPGTVQQWQQALTEAWVLLKNHHPWYAEEVLGGVTTFVPLSRPAGRPTSATSRYAFGAFAGSLPPNGRMLASLLSHEVQHSKLWALLDLIPLTAAHDHADRPLWYAPWREDPRPLMALLQGAYAHLAVAAFWRVQRFLDQGEEALHAHAEYARWRQHTIDVIETLRVCGMLTPAGDAFVSGMATAIDGWRDDDVPFAAARRAHEAALEHQKRWAERNI</sequence>
<name>A0A5M3WS60_9ACTN</name>